<evidence type="ECO:0000313" key="3">
    <source>
        <dbReference type="Proteomes" id="UP001214441"/>
    </source>
</evidence>
<accession>A0ABT6ZQF8</accession>
<dbReference type="RefSeq" id="WP_274039111.1">
    <property type="nucleotide sequence ID" value="NZ_JANCPR020000004.1"/>
</dbReference>
<dbReference type="Gene3D" id="3.40.50.2020">
    <property type="match status" value="1"/>
</dbReference>
<gene>
    <name evidence="2" type="ORF">NMN56_004795</name>
</gene>
<evidence type="ECO:0000313" key="2">
    <source>
        <dbReference type="EMBL" id="MDJ1131284.1"/>
    </source>
</evidence>
<protein>
    <submittedName>
        <fullName evidence="2">Phosphoribosyltransferase family protein</fullName>
    </submittedName>
</protein>
<name>A0ABT6ZQF8_9ACTN</name>
<dbReference type="CDD" id="cd06223">
    <property type="entry name" value="PRTases_typeI"/>
    <property type="match status" value="1"/>
</dbReference>
<dbReference type="Gene3D" id="3.30.1310.20">
    <property type="entry name" value="PRTase-like"/>
    <property type="match status" value="1"/>
</dbReference>
<comment type="caution">
    <text evidence="2">The sequence shown here is derived from an EMBL/GenBank/DDBJ whole genome shotgun (WGS) entry which is preliminary data.</text>
</comment>
<reference evidence="2 3" key="1">
    <citation type="submission" date="2023-05" db="EMBL/GenBank/DDBJ databases">
        <title>Streptantibioticus silvisoli sp. nov., acidotolerant actinomycetes 1 from pine litter.</title>
        <authorList>
            <person name="Swiecimska M."/>
            <person name="Golinska P."/>
            <person name="Sangal V."/>
            <person name="Wachnowicz B."/>
            <person name="Goodfellow M."/>
        </authorList>
    </citation>
    <scope>NUCLEOTIDE SEQUENCE [LARGE SCALE GENOMIC DNA]</scope>
    <source>
        <strain evidence="2 3">DSM 42109</strain>
    </source>
</reference>
<dbReference type="InterPro" id="IPR000836">
    <property type="entry name" value="PRTase_dom"/>
</dbReference>
<dbReference type="EMBL" id="JANCPR020000004">
    <property type="protein sequence ID" value="MDJ1131284.1"/>
    <property type="molecule type" value="Genomic_DNA"/>
</dbReference>
<dbReference type="Pfam" id="PF00156">
    <property type="entry name" value="Pribosyltran"/>
    <property type="match status" value="1"/>
</dbReference>
<keyword evidence="2" id="KW-0808">Transferase</keyword>
<proteinExistence type="predicted"/>
<organism evidence="2 3">
    <name type="scientific">Streptomyces iconiensis</name>
    <dbReference type="NCBI Taxonomy" id="1384038"/>
    <lineage>
        <taxon>Bacteria</taxon>
        <taxon>Bacillati</taxon>
        <taxon>Actinomycetota</taxon>
        <taxon>Actinomycetes</taxon>
        <taxon>Kitasatosporales</taxon>
        <taxon>Streptomycetaceae</taxon>
        <taxon>Streptomyces</taxon>
    </lineage>
</organism>
<dbReference type="InterPro" id="IPR029057">
    <property type="entry name" value="PRTase-like"/>
</dbReference>
<dbReference type="SUPFAM" id="SSF53271">
    <property type="entry name" value="PRTase-like"/>
    <property type="match status" value="1"/>
</dbReference>
<feature type="domain" description="Phosphoribosyltransferase" evidence="1">
    <location>
        <begin position="30"/>
        <end position="166"/>
    </location>
</feature>
<sequence>MRFDNRRQAGQELAVRLLEWAGSGDLTGALVLALPRGGVPVGAEVARALHVPLDVLTVRKIGVPGSPEVGIGALVDEDPPLFDTGHMAALHLDEHTFGPTVERERTELRRREDAYREGRPAPHAHGRSVLLVDDGLATGMTARAAVRHVLRQDPVRLVLAVPVGDPDVVEGLREEGADVVCLHQPQALMSVGQWYDDFAQVSDQEVLEALRELHPAT</sequence>
<dbReference type="GO" id="GO:0016757">
    <property type="term" value="F:glycosyltransferase activity"/>
    <property type="evidence" value="ECO:0007669"/>
    <property type="project" value="UniProtKB-KW"/>
</dbReference>
<keyword evidence="2" id="KW-0328">Glycosyltransferase</keyword>
<dbReference type="Proteomes" id="UP001214441">
    <property type="component" value="Unassembled WGS sequence"/>
</dbReference>
<evidence type="ECO:0000259" key="1">
    <source>
        <dbReference type="Pfam" id="PF00156"/>
    </source>
</evidence>
<keyword evidence="3" id="KW-1185">Reference proteome</keyword>